<gene>
    <name evidence="4" type="ORF">NCGR_LOCUS35336</name>
</gene>
<dbReference type="Proteomes" id="UP000604825">
    <property type="component" value="Unassembled WGS sequence"/>
</dbReference>
<evidence type="ECO:0000313" key="4">
    <source>
        <dbReference type="EMBL" id="CAD6251594.1"/>
    </source>
</evidence>
<evidence type="ECO:0000256" key="2">
    <source>
        <dbReference type="PROSITE-ProRule" id="PRU00982"/>
    </source>
</evidence>
<name>A0A811Q342_9POAL</name>
<reference evidence="4" key="1">
    <citation type="submission" date="2020-10" db="EMBL/GenBank/DDBJ databases">
        <authorList>
            <person name="Han B."/>
            <person name="Lu T."/>
            <person name="Zhao Q."/>
            <person name="Huang X."/>
            <person name="Zhao Y."/>
        </authorList>
    </citation>
    <scope>NUCLEOTIDE SEQUENCE</scope>
</reference>
<organism evidence="4 5">
    <name type="scientific">Miscanthus lutarioriparius</name>
    <dbReference type="NCBI Taxonomy" id="422564"/>
    <lineage>
        <taxon>Eukaryota</taxon>
        <taxon>Viridiplantae</taxon>
        <taxon>Streptophyta</taxon>
        <taxon>Embryophyta</taxon>
        <taxon>Tracheophyta</taxon>
        <taxon>Spermatophyta</taxon>
        <taxon>Magnoliopsida</taxon>
        <taxon>Liliopsida</taxon>
        <taxon>Poales</taxon>
        <taxon>Poaceae</taxon>
        <taxon>PACMAD clade</taxon>
        <taxon>Panicoideae</taxon>
        <taxon>Andropogonodae</taxon>
        <taxon>Andropogoneae</taxon>
        <taxon>Saccharinae</taxon>
        <taxon>Miscanthus</taxon>
    </lineage>
</organism>
<keyword evidence="5" id="KW-1185">Reference proteome</keyword>
<comment type="caution">
    <text evidence="4">The sequence shown here is derived from an EMBL/GenBank/DDBJ whole genome shotgun (WGS) entry which is preliminary data.</text>
</comment>
<evidence type="ECO:0000313" key="5">
    <source>
        <dbReference type="Proteomes" id="UP000604825"/>
    </source>
</evidence>
<accession>A0A811Q342</accession>
<dbReference type="PANTHER" id="PTHR32370">
    <property type="entry name" value="OS12G0117600 PROTEIN"/>
    <property type="match status" value="1"/>
</dbReference>
<dbReference type="PROSITE" id="PS51649">
    <property type="entry name" value="NPH3"/>
    <property type="match status" value="1"/>
</dbReference>
<feature type="domain" description="NPH3" evidence="3">
    <location>
        <begin position="1"/>
        <end position="116"/>
    </location>
</feature>
<dbReference type="OrthoDB" id="1282452at2759"/>
<dbReference type="UniPathway" id="UPA00143"/>
<dbReference type="AlphaFoldDB" id="A0A811Q342"/>
<dbReference type="Pfam" id="PF03000">
    <property type="entry name" value="NPH3"/>
    <property type="match status" value="1"/>
</dbReference>
<protein>
    <recommendedName>
        <fullName evidence="3">NPH3 domain-containing protein</fullName>
    </recommendedName>
</protein>
<keyword evidence="1" id="KW-0833">Ubl conjugation pathway</keyword>
<dbReference type="EMBL" id="CAJGYO010000008">
    <property type="protein sequence ID" value="CAD6251594.1"/>
    <property type="molecule type" value="Genomic_DNA"/>
</dbReference>
<comment type="similarity">
    <text evidence="2">Belongs to the NPH3 family.</text>
</comment>
<dbReference type="InterPro" id="IPR043454">
    <property type="entry name" value="NPH3/RPT2-like"/>
</dbReference>
<dbReference type="InterPro" id="IPR027356">
    <property type="entry name" value="NPH3_dom"/>
</dbReference>
<evidence type="ECO:0000256" key="1">
    <source>
        <dbReference type="ARBA" id="ARBA00022786"/>
    </source>
</evidence>
<evidence type="ECO:0000259" key="3">
    <source>
        <dbReference type="PROSITE" id="PS51649"/>
    </source>
</evidence>
<sequence length="116" mass="12738">MEKRIGMQLDQAILEDILIASGTGTATPAMQQHALYDTDVVACIFSVFLNLDDDNEEDAGFDYDSPWSPKQSLLVKAAKLLNSYLAEVALDSNILPSSKFSLTELPLDHALCFVFP</sequence>
<dbReference type="GO" id="GO:0016567">
    <property type="term" value="P:protein ubiquitination"/>
    <property type="evidence" value="ECO:0007669"/>
    <property type="project" value="UniProtKB-UniPathway"/>
</dbReference>
<proteinExistence type="inferred from homology"/>